<accession>A0A8D8T3Y1</accession>
<evidence type="ECO:0000313" key="2">
    <source>
        <dbReference type="EMBL" id="CAG6678982.1"/>
    </source>
</evidence>
<name>A0A8D8T3Y1_9HEMI</name>
<reference evidence="2" key="1">
    <citation type="submission" date="2021-05" db="EMBL/GenBank/DDBJ databases">
        <authorList>
            <person name="Alioto T."/>
            <person name="Alioto T."/>
            <person name="Gomez Garrido J."/>
        </authorList>
    </citation>
    <scope>NUCLEOTIDE SEQUENCE</scope>
</reference>
<feature type="transmembrane region" description="Helical" evidence="1">
    <location>
        <begin position="67"/>
        <end position="92"/>
    </location>
</feature>
<protein>
    <submittedName>
        <fullName evidence="2">Uncharacterized protein</fullName>
    </submittedName>
</protein>
<dbReference type="AlphaFoldDB" id="A0A8D8T3Y1"/>
<keyword evidence="1" id="KW-0472">Membrane</keyword>
<dbReference type="EMBL" id="HBUF01247789">
    <property type="protein sequence ID" value="CAG6678982.1"/>
    <property type="molecule type" value="Transcribed_RNA"/>
</dbReference>
<sequence length="99" mass="11724">MYTYFISCYSGLQCCHFILSFSPLLFLPFLWYHKISSSVFSSSFYVVSQGTYLFVPSLRYHKVSSPVFSNIFLVLDCLYFLFSLRCYTNFYFTLLIPVF</sequence>
<keyword evidence="1" id="KW-0812">Transmembrane</keyword>
<feature type="transmembrane region" description="Helical" evidence="1">
    <location>
        <begin position="12"/>
        <end position="32"/>
    </location>
</feature>
<keyword evidence="1" id="KW-1133">Transmembrane helix</keyword>
<evidence type="ECO:0000256" key="1">
    <source>
        <dbReference type="SAM" id="Phobius"/>
    </source>
</evidence>
<proteinExistence type="predicted"/>
<organism evidence="2">
    <name type="scientific">Cacopsylla melanoneura</name>
    <dbReference type="NCBI Taxonomy" id="428564"/>
    <lineage>
        <taxon>Eukaryota</taxon>
        <taxon>Metazoa</taxon>
        <taxon>Ecdysozoa</taxon>
        <taxon>Arthropoda</taxon>
        <taxon>Hexapoda</taxon>
        <taxon>Insecta</taxon>
        <taxon>Pterygota</taxon>
        <taxon>Neoptera</taxon>
        <taxon>Paraneoptera</taxon>
        <taxon>Hemiptera</taxon>
        <taxon>Sternorrhyncha</taxon>
        <taxon>Psylloidea</taxon>
        <taxon>Psyllidae</taxon>
        <taxon>Psyllinae</taxon>
        <taxon>Cacopsylla</taxon>
    </lineage>
</organism>